<evidence type="ECO:0000313" key="2">
    <source>
        <dbReference type="Proteomes" id="UP000008177"/>
    </source>
</evidence>
<name>G2XN48_BOTF4</name>
<dbReference type="EMBL" id="FQ790245">
    <property type="protein sequence ID" value="CCD42304.1"/>
    <property type="molecule type" value="Genomic_DNA"/>
</dbReference>
<dbReference type="InParanoid" id="G2XN48"/>
<proteinExistence type="predicted"/>
<dbReference type="STRING" id="999810.G2XN48"/>
<reference evidence="2" key="1">
    <citation type="journal article" date="2011" name="PLoS Genet.">
        <title>Genomic analysis of the necrotrophic fungal pathogens Sclerotinia sclerotiorum and Botrytis cinerea.</title>
        <authorList>
            <person name="Amselem J."/>
            <person name="Cuomo C.A."/>
            <person name="van Kan J.A."/>
            <person name="Viaud M."/>
            <person name="Benito E.P."/>
            <person name="Couloux A."/>
            <person name="Coutinho P.M."/>
            <person name="de Vries R.P."/>
            <person name="Dyer P.S."/>
            <person name="Fillinger S."/>
            <person name="Fournier E."/>
            <person name="Gout L."/>
            <person name="Hahn M."/>
            <person name="Kohn L."/>
            <person name="Lapalu N."/>
            <person name="Plummer K.M."/>
            <person name="Pradier J.M."/>
            <person name="Quevillon E."/>
            <person name="Sharon A."/>
            <person name="Simon A."/>
            <person name="ten Have A."/>
            <person name="Tudzynski B."/>
            <person name="Tudzynski P."/>
            <person name="Wincker P."/>
            <person name="Andrew M."/>
            <person name="Anthouard V."/>
            <person name="Beever R.E."/>
            <person name="Beffa R."/>
            <person name="Benoit I."/>
            <person name="Bouzid O."/>
            <person name="Brault B."/>
            <person name="Chen Z."/>
            <person name="Choquer M."/>
            <person name="Collemare J."/>
            <person name="Cotton P."/>
            <person name="Danchin E.G."/>
            <person name="Da Silva C."/>
            <person name="Gautier A."/>
            <person name="Giraud C."/>
            <person name="Giraud T."/>
            <person name="Gonzalez C."/>
            <person name="Grossetete S."/>
            <person name="Guldener U."/>
            <person name="Henrissat B."/>
            <person name="Howlett B.J."/>
            <person name="Kodira C."/>
            <person name="Kretschmer M."/>
            <person name="Lappartient A."/>
            <person name="Leroch M."/>
            <person name="Levis C."/>
            <person name="Mauceli E."/>
            <person name="Neuveglise C."/>
            <person name="Oeser B."/>
            <person name="Pearson M."/>
            <person name="Poulain J."/>
            <person name="Poussereau N."/>
            <person name="Quesneville H."/>
            <person name="Rascle C."/>
            <person name="Schumacher J."/>
            <person name="Segurens B."/>
            <person name="Sexton A."/>
            <person name="Silva E."/>
            <person name="Sirven C."/>
            <person name="Soanes D.M."/>
            <person name="Talbot N.J."/>
            <person name="Templeton M."/>
            <person name="Yandava C."/>
            <person name="Yarden O."/>
            <person name="Zeng Q."/>
            <person name="Rollins J.A."/>
            <person name="Lebrun M.H."/>
            <person name="Dickman M."/>
        </authorList>
    </citation>
    <scope>NUCLEOTIDE SEQUENCE [LARGE SCALE GENOMIC DNA]</scope>
    <source>
        <strain evidence="2">T4</strain>
    </source>
</reference>
<gene>
    <name evidence="1" type="ORF">BofuT4_P014320.1</name>
</gene>
<sequence length="144" mass="15881">MVRNFYIVLANVTISNAKNKNKSNFFQILKGVSRILGSVTRLFLETSAGRQTISGEVSTDPDSTTAHQLQAMQYPTLTKQITAVNAYGYTSPAVATSTATEFLSSPKNTSDSMKSAIMTDLILELEHTDIYRYAKHNLQLAQLN</sequence>
<dbReference type="Proteomes" id="UP000008177">
    <property type="component" value="Unplaced contigs"/>
</dbReference>
<dbReference type="AlphaFoldDB" id="G2XN48"/>
<dbReference type="HOGENOM" id="CLU_1796160_0_0_1"/>
<evidence type="ECO:0000313" key="1">
    <source>
        <dbReference type="EMBL" id="CCD42304.1"/>
    </source>
</evidence>
<accession>G2XN48</accession>
<dbReference type="OrthoDB" id="10414259at2759"/>
<protein>
    <submittedName>
        <fullName evidence="1">Uncharacterized protein</fullName>
    </submittedName>
</protein>
<organism evidence="1 2">
    <name type="scientific">Botryotinia fuckeliana (strain T4)</name>
    <name type="common">Noble rot fungus</name>
    <name type="synonym">Botrytis cinerea</name>
    <dbReference type="NCBI Taxonomy" id="999810"/>
    <lineage>
        <taxon>Eukaryota</taxon>
        <taxon>Fungi</taxon>
        <taxon>Dikarya</taxon>
        <taxon>Ascomycota</taxon>
        <taxon>Pezizomycotina</taxon>
        <taxon>Leotiomycetes</taxon>
        <taxon>Helotiales</taxon>
        <taxon>Sclerotiniaceae</taxon>
        <taxon>Botrytis</taxon>
    </lineage>
</organism>